<sequence>MAIITAGIDIGTGAVKVALFRVDGERTEWIGKRNERIRRRDPFQLAESAYDDLLREAGLSREDVHYVATTGEGENVPFRTGHFYSMTTHARGAIYLDPEARAVLDVGALHGRAIRIDERGKVLSYRMTSQCASGSGQFLENVARYLGIAQDEIGPLSQQADNPEAVSSICAVLAETDVINMVSRGISAPNILKGIHMSMATRLAKLLKAIGANDGVTLLTGGLALDSGLVAALNEALAEQKLKITARSHPDSPYAGAIGAALWGAFRYEKLAALGQLPQAS</sequence>
<keyword evidence="4" id="KW-0411">Iron-sulfur</keyword>
<dbReference type="NCBIfam" id="TIGR00241">
    <property type="entry name" value="CoA_E_activ"/>
    <property type="match status" value="1"/>
</dbReference>
<dbReference type="InterPro" id="IPR008275">
    <property type="entry name" value="CoA_E_activase_dom"/>
</dbReference>
<keyword evidence="2" id="KW-0479">Metal-binding</keyword>
<evidence type="ECO:0000256" key="2">
    <source>
        <dbReference type="ARBA" id="ARBA00022723"/>
    </source>
</evidence>
<dbReference type="InterPro" id="IPR043129">
    <property type="entry name" value="ATPase_NBD"/>
</dbReference>
<name>A0A3N1Y1U4_9GAMM</name>
<dbReference type="GO" id="GO:0046872">
    <property type="term" value="F:metal ion binding"/>
    <property type="evidence" value="ECO:0007669"/>
    <property type="project" value="UniProtKB-KW"/>
</dbReference>
<dbReference type="EMBL" id="RJVI01000002">
    <property type="protein sequence ID" value="ROR32478.1"/>
    <property type="molecule type" value="Genomic_DNA"/>
</dbReference>
<dbReference type="InterPro" id="IPR051805">
    <property type="entry name" value="Dehydratase_Activator_Redct"/>
</dbReference>
<organism evidence="6 7">
    <name type="scientific">Inmirania thermothiophila</name>
    <dbReference type="NCBI Taxonomy" id="1750597"/>
    <lineage>
        <taxon>Bacteria</taxon>
        <taxon>Pseudomonadati</taxon>
        <taxon>Pseudomonadota</taxon>
        <taxon>Gammaproteobacteria</taxon>
        <taxon>Chromatiales</taxon>
        <taxon>Ectothiorhodospiraceae</taxon>
        <taxon>Inmirania</taxon>
    </lineage>
</organism>
<comment type="cofactor">
    <cofactor evidence="1">
        <name>[4Fe-4S] cluster</name>
        <dbReference type="ChEBI" id="CHEBI:49883"/>
    </cofactor>
</comment>
<evidence type="ECO:0000313" key="6">
    <source>
        <dbReference type="EMBL" id="ROR32478.1"/>
    </source>
</evidence>
<reference evidence="6 7" key="1">
    <citation type="submission" date="2018-11" db="EMBL/GenBank/DDBJ databases">
        <title>Genomic Encyclopedia of Type Strains, Phase IV (KMG-IV): sequencing the most valuable type-strain genomes for metagenomic binning, comparative biology and taxonomic classification.</title>
        <authorList>
            <person name="Goeker M."/>
        </authorList>
    </citation>
    <scope>NUCLEOTIDE SEQUENCE [LARGE SCALE GENOMIC DNA]</scope>
    <source>
        <strain evidence="6 7">DSM 100275</strain>
    </source>
</reference>
<proteinExistence type="predicted"/>
<dbReference type="SUPFAM" id="SSF53067">
    <property type="entry name" value="Actin-like ATPase domain"/>
    <property type="match status" value="1"/>
</dbReference>
<keyword evidence="3" id="KW-0408">Iron</keyword>
<dbReference type="InterPro" id="IPR002731">
    <property type="entry name" value="ATPase_BadF"/>
</dbReference>
<dbReference type="GO" id="GO:0051536">
    <property type="term" value="F:iron-sulfur cluster binding"/>
    <property type="evidence" value="ECO:0007669"/>
    <property type="project" value="UniProtKB-KW"/>
</dbReference>
<dbReference type="Pfam" id="PF01869">
    <property type="entry name" value="BcrAD_BadFG"/>
    <property type="match status" value="1"/>
</dbReference>
<keyword evidence="7" id="KW-1185">Reference proteome</keyword>
<accession>A0A3N1Y1U4</accession>
<feature type="domain" description="ATPase BadF/BadG/BcrA/BcrD type" evidence="5">
    <location>
        <begin position="7"/>
        <end position="264"/>
    </location>
</feature>
<evidence type="ECO:0000259" key="5">
    <source>
        <dbReference type="Pfam" id="PF01869"/>
    </source>
</evidence>
<evidence type="ECO:0000313" key="7">
    <source>
        <dbReference type="Proteomes" id="UP000276634"/>
    </source>
</evidence>
<dbReference type="Gene3D" id="3.30.420.40">
    <property type="match status" value="2"/>
</dbReference>
<dbReference type="OrthoDB" id="9177882at2"/>
<dbReference type="RefSeq" id="WP_123401413.1">
    <property type="nucleotide sequence ID" value="NZ_RJVI01000002.1"/>
</dbReference>
<dbReference type="InterPro" id="IPR011956">
    <property type="entry name" value="Benzoyl_CoA_Rdtase_D"/>
</dbReference>
<evidence type="ECO:0000256" key="3">
    <source>
        <dbReference type="ARBA" id="ARBA00023004"/>
    </source>
</evidence>
<dbReference type="CDD" id="cd24105">
    <property type="entry name" value="ASKHA_NBD_benz_CoA_BcrD_BadG"/>
    <property type="match status" value="1"/>
</dbReference>
<dbReference type="Proteomes" id="UP000276634">
    <property type="component" value="Unassembled WGS sequence"/>
</dbReference>
<dbReference type="PANTHER" id="PTHR32329">
    <property type="entry name" value="BIFUNCTIONAL PROTEIN [INCLUDES 2-HYDROXYACYL-COA DEHYDRATASE (N-TER) AND ITS ACTIVATOR DOMAIN (C_TERM)-RELATED"/>
    <property type="match status" value="1"/>
</dbReference>
<dbReference type="AlphaFoldDB" id="A0A3N1Y1U4"/>
<dbReference type="PANTHER" id="PTHR32329:SF2">
    <property type="entry name" value="BIFUNCTIONAL PROTEIN [INCLUDES 2-HYDROXYACYL-COA DEHYDRATASE (N-TER) AND ITS ACTIVATOR DOMAIN (C_TERM)"/>
    <property type="match status" value="1"/>
</dbReference>
<evidence type="ECO:0000256" key="4">
    <source>
        <dbReference type="ARBA" id="ARBA00023014"/>
    </source>
</evidence>
<evidence type="ECO:0000256" key="1">
    <source>
        <dbReference type="ARBA" id="ARBA00001966"/>
    </source>
</evidence>
<dbReference type="NCBIfam" id="TIGR02261">
    <property type="entry name" value="benz_CoA_red_D"/>
    <property type="match status" value="1"/>
</dbReference>
<comment type="caution">
    <text evidence="6">The sequence shown here is derived from an EMBL/GenBank/DDBJ whole genome shotgun (WGS) entry which is preliminary data.</text>
</comment>
<gene>
    <name evidence="6" type="ORF">EDC57_1680</name>
</gene>
<protein>
    <submittedName>
        <fullName evidence="6">Benzoyl-CoA reductase subunit D</fullName>
    </submittedName>
</protein>